<evidence type="ECO:0000313" key="1">
    <source>
        <dbReference type="EMBL" id="BDE05390.1"/>
    </source>
</evidence>
<organism evidence="1 2">
    <name type="scientific">Vulcanimicrobium alpinum</name>
    <dbReference type="NCBI Taxonomy" id="3016050"/>
    <lineage>
        <taxon>Bacteria</taxon>
        <taxon>Bacillati</taxon>
        <taxon>Vulcanimicrobiota</taxon>
        <taxon>Vulcanimicrobiia</taxon>
        <taxon>Vulcanimicrobiales</taxon>
        <taxon>Vulcanimicrobiaceae</taxon>
        <taxon>Vulcanimicrobium</taxon>
    </lineage>
</organism>
<dbReference type="Pfam" id="PF13365">
    <property type="entry name" value="Trypsin_2"/>
    <property type="match status" value="1"/>
</dbReference>
<dbReference type="GO" id="GO:0004252">
    <property type="term" value="F:serine-type endopeptidase activity"/>
    <property type="evidence" value="ECO:0007669"/>
    <property type="project" value="InterPro"/>
</dbReference>
<dbReference type="PANTHER" id="PTHR22939:SF129">
    <property type="entry name" value="SERINE PROTEASE HTRA2, MITOCHONDRIAL"/>
    <property type="match status" value="1"/>
</dbReference>
<dbReference type="Proteomes" id="UP001317532">
    <property type="component" value="Chromosome"/>
</dbReference>
<dbReference type="PRINTS" id="PR00834">
    <property type="entry name" value="PROTEASES2C"/>
</dbReference>
<accession>A0AAN1XTH2</accession>
<sequence length="269" mass="27277">MAVHANVAIEQDLEALAGALRASTVAVRLGRGGAGSGVIWSADGAVVTNAHVASRARAEVVLSDGRRFDARLERRDERRDLALLRIDASGLPAATVRDPATLRVGEVLVAVGHPLGIPNAMTMGIAHAAVGEGGRRFVQADLRLAPGNSGGPLADVAGRVVGINSMVVGGGLALAVPADDVQRFAGDGAVPPRLGIGLAPAHLADGRDAFAIVAVEKGSRAERAGLLVGDVRLARDADRLRYASALDVLRGGRAIVVAVPAAPAGDRAA</sequence>
<dbReference type="PANTHER" id="PTHR22939">
    <property type="entry name" value="SERINE PROTEASE FAMILY S1C HTRA-RELATED"/>
    <property type="match status" value="1"/>
</dbReference>
<dbReference type="InterPro" id="IPR036034">
    <property type="entry name" value="PDZ_sf"/>
</dbReference>
<dbReference type="SUPFAM" id="SSF50156">
    <property type="entry name" value="PDZ domain-like"/>
    <property type="match status" value="1"/>
</dbReference>
<proteinExistence type="predicted"/>
<name>A0AAN1XTH2_UNVUL</name>
<dbReference type="Gene3D" id="2.40.10.120">
    <property type="match status" value="1"/>
</dbReference>
<evidence type="ECO:0000313" key="2">
    <source>
        <dbReference type="Proteomes" id="UP001317532"/>
    </source>
</evidence>
<dbReference type="InterPro" id="IPR009003">
    <property type="entry name" value="Peptidase_S1_PA"/>
</dbReference>
<reference evidence="1 2" key="1">
    <citation type="journal article" date="2022" name="ISME Commun">
        <title>Vulcanimicrobium alpinus gen. nov. sp. nov., the first cultivated representative of the candidate phylum 'Eremiobacterota', is a metabolically versatile aerobic anoxygenic phototroph.</title>
        <authorList>
            <person name="Yabe S."/>
            <person name="Muto K."/>
            <person name="Abe K."/>
            <person name="Yokota A."/>
            <person name="Staudigel H."/>
            <person name="Tebo B.M."/>
        </authorList>
    </citation>
    <scope>NUCLEOTIDE SEQUENCE [LARGE SCALE GENOMIC DNA]</scope>
    <source>
        <strain evidence="1 2">WC8-2</strain>
    </source>
</reference>
<dbReference type="GO" id="GO:0006515">
    <property type="term" value="P:protein quality control for misfolded or incompletely synthesized proteins"/>
    <property type="evidence" value="ECO:0007669"/>
    <property type="project" value="TreeGrafter"/>
</dbReference>
<dbReference type="KEGG" id="vab:WPS_06660"/>
<dbReference type="InterPro" id="IPR001940">
    <property type="entry name" value="Peptidase_S1C"/>
</dbReference>
<dbReference type="EMBL" id="AP025523">
    <property type="protein sequence ID" value="BDE05390.1"/>
    <property type="molecule type" value="Genomic_DNA"/>
</dbReference>
<dbReference type="RefSeq" id="WP_317996437.1">
    <property type="nucleotide sequence ID" value="NZ_AP025523.1"/>
</dbReference>
<evidence type="ECO:0008006" key="3">
    <source>
        <dbReference type="Google" id="ProtNLM"/>
    </source>
</evidence>
<dbReference type="AlphaFoldDB" id="A0AAN1XTH2"/>
<dbReference type="SUPFAM" id="SSF50494">
    <property type="entry name" value="Trypsin-like serine proteases"/>
    <property type="match status" value="1"/>
</dbReference>
<dbReference type="GO" id="GO:0042597">
    <property type="term" value="C:periplasmic space"/>
    <property type="evidence" value="ECO:0007669"/>
    <property type="project" value="TreeGrafter"/>
</dbReference>
<keyword evidence="2" id="KW-1185">Reference proteome</keyword>
<protein>
    <recommendedName>
        <fullName evidence="3">Peptidase S1</fullName>
    </recommendedName>
</protein>
<gene>
    <name evidence="1" type="ORF">WPS_06660</name>
</gene>